<dbReference type="RefSeq" id="WP_187554105.1">
    <property type="nucleotide sequence ID" value="NZ_BMZL01000002.1"/>
</dbReference>
<dbReference type="EMBL" id="CP060719">
    <property type="protein sequence ID" value="QNN71591.1"/>
    <property type="molecule type" value="Genomic_DNA"/>
</dbReference>
<comment type="similarity">
    <text evidence="3">Belongs to the LptF/LptG family.</text>
</comment>
<accession>A0A7G9SUR6</accession>
<evidence type="ECO:0000256" key="9">
    <source>
        <dbReference type="SAM" id="Phobius"/>
    </source>
</evidence>
<dbReference type="PANTHER" id="PTHR33529">
    <property type="entry name" value="SLR0882 PROTEIN-RELATED"/>
    <property type="match status" value="1"/>
</dbReference>
<comment type="subunit">
    <text evidence="8">Component of the lipopolysaccharide transport and assembly complex. The LptBFG transporter is composed of two ATP-binding proteins (LptB) and two transmembrane proteins (LptF and LptG).</text>
</comment>
<feature type="transmembrane region" description="Helical" evidence="9">
    <location>
        <begin position="119"/>
        <end position="136"/>
    </location>
</feature>
<dbReference type="AlphaFoldDB" id="A0A7G9SUR6"/>
<name>A0A7G9SUR6_9GAMM</name>
<evidence type="ECO:0000256" key="7">
    <source>
        <dbReference type="ARBA" id="ARBA00023136"/>
    </source>
</evidence>
<evidence type="ECO:0000256" key="6">
    <source>
        <dbReference type="ARBA" id="ARBA00022989"/>
    </source>
</evidence>
<dbReference type="Pfam" id="PF03739">
    <property type="entry name" value="LptF_LptG"/>
    <property type="match status" value="1"/>
</dbReference>
<evidence type="ECO:0000256" key="8">
    <source>
        <dbReference type="ARBA" id="ARBA00026081"/>
    </source>
</evidence>
<evidence type="ECO:0000256" key="5">
    <source>
        <dbReference type="ARBA" id="ARBA00022692"/>
    </source>
</evidence>
<protein>
    <submittedName>
        <fullName evidence="10">LPS export ABC transporter permease LptG</fullName>
    </submittedName>
</protein>
<keyword evidence="5 9" id="KW-0812">Transmembrane</keyword>
<evidence type="ECO:0000313" key="11">
    <source>
        <dbReference type="Proteomes" id="UP000515804"/>
    </source>
</evidence>
<evidence type="ECO:0000256" key="3">
    <source>
        <dbReference type="ARBA" id="ARBA00007725"/>
    </source>
</evidence>
<dbReference type="NCBIfam" id="TIGR04408">
    <property type="entry name" value="LptG_lptG"/>
    <property type="match status" value="1"/>
</dbReference>
<comment type="function">
    <text evidence="1">Part of the ABC transporter complex LptBFG involved in the translocation of lipopolysaccharide (LPS) from the inner membrane to the outer membrane.</text>
</comment>
<dbReference type="GO" id="GO:0043190">
    <property type="term" value="C:ATP-binding cassette (ABC) transporter complex"/>
    <property type="evidence" value="ECO:0007669"/>
    <property type="project" value="InterPro"/>
</dbReference>
<dbReference type="GO" id="GO:0015920">
    <property type="term" value="P:lipopolysaccharide transport"/>
    <property type="evidence" value="ECO:0007669"/>
    <property type="project" value="TreeGrafter"/>
</dbReference>
<evidence type="ECO:0000256" key="1">
    <source>
        <dbReference type="ARBA" id="ARBA00002265"/>
    </source>
</evidence>
<reference evidence="10 11" key="1">
    <citation type="submission" date="2020-08" db="EMBL/GenBank/DDBJ databases">
        <title>Genome sequence of Thermomonas carbonis KCTC 42013T.</title>
        <authorList>
            <person name="Hyun D.-W."/>
            <person name="Bae J.-W."/>
        </authorList>
    </citation>
    <scope>NUCLEOTIDE SEQUENCE [LARGE SCALE GENOMIC DNA]</scope>
    <source>
        <strain evidence="10 11">KCTC 42013</strain>
    </source>
</reference>
<feature type="transmembrane region" description="Helical" evidence="9">
    <location>
        <begin position="27"/>
        <end position="54"/>
    </location>
</feature>
<feature type="transmembrane region" description="Helical" evidence="9">
    <location>
        <begin position="329"/>
        <end position="353"/>
    </location>
</feature>
<dbReference type="KEGG" id="tcn:H9L16_07780"/>
<gene>
    <name evidence="10" type="primary">lptG</name>
    <name evidence="10" type="ORF">H9L16_07780</name>
</gene>
<feature type="transmembrane region" description="Helical" evidence="9">
    <location>
        <begin position="81"/>
        <end position="98"/>
    </location>
</feature>
<proteinExistence type="inferred from homology"/>
<feature type="transmembrane region" description="Helical" evidence="9">
    <location>
        <begin position="359"/>
        <end position="376"/>
    </location>
</feature>
<dbReference type="InterPro" id="IPR005495">
    <property type="entry name" value="LptG/LptF_permease"/>
</dbReference>
<feature type="transmembrane region" description="Helical" evidence="9">
    <location>
        <begin position="299"/>
        <end position="317"/>
    </location>
</feature>
<sequence>MAVRARRPRGACMVASMKHWPRLHDTYIARAVVGSVLLAWGVLLGLDVVLAFAADARDVGKGGFTINHAIAATGLTIPWRAYNLFPTAAVIGALLGLGQLSASSELTALRAVGLSRRRLSISVALSLAMLTALMVVNGETLAPWGEERAQALKSVRNQDLVVAQYSGLWAREGDMFLNARNGEQKQRGDDRWLELRGVRLFQFDDAGRLESIAHASIAEHRPGGWVLREVERTTFGAKSVTRVKIPEERWESALDETALAASVTKPRNMGSGELRGSIEYRKRNDLEAGEFEDIYWGRWFYPINVLALCLAAVPFAFGSLRSGGYGKRVFMGIVFALGFWMLQLTFSKLAGIYRFDYRIAYAMPPIIMLLVSYLLFKRRSG</sequence>
<dbReference type="PANTHER" id="PTHR33529:SF2">
    <property type="entry name" value="LIPOPOLYSACCHARIDE EXPORT SYSTEM PERMEASE PROTEIN LPTG"/>
    <property type="match status" value="1"/>
</dbReference>
<dbReference type="InterPro" id="IPR030923">
    <property type="entry name" value="LptG"/>
</dbReference>
<organism evidence="10 11">
    <name type="scientific">Thermomonas carbonis</name>
    <dbReference type="NCBI Taxonomy" id="1463158"/>
    <lineage>
        <taxon>Bacteria</taxon>
        <taxon>Pseudomonadati</taxon>
        <taxon>Pseudomonadota</taxon>
        <taxon>Gammaproteobacteria</taxon>
        <taxon>Lysobacterales</taxon>
        <taxon>Lysobacteraceae</taxon>
        <taxon>Thermomonas</taxon>
    </lineage>
</organism>
<keyword evidence="4" id="KW-1003">Cell membrane</keyword>
<comment type="subcellular location">
    <subcellularLocation>
        <location evidence="2">Cell membrane</location>
        <topology evidence="2">Multi-pass membrane protein</topology>
    </subcellularLocation>
</comment>
<dbReference type="Proteomes" id="UP000515804">
    <property type="component" value="Chromosome"/>
</dbReference>
<evidence type="ECO:0000256" key="2">
    <source>
        <dbReference type="ARBA" id="ARBA00004651"/>
    </source>
</evidence>
<evidence type="ECO:0000313" key="10">
    <source>
        <dbReference type="EMBL" id="QNN71591.1"/>
    </source>
</evidence>
<dbReference type="GO" id="GO:0055085">
    <property type="term" value="P:transmembrane transport"/>
    <property type="evidence" value="ECO:0007669"/>
    <property type="project" value="InterPro"/>
</dbReference>
<keyword evidence="6 9" id="KW-1133">Transmembrane helix</keyword>
<keyword evidence="11" id="KW-1185">Reference proteome</keyword>
<evidence type="ECO:0000256" key="4">
    <source>
        <dbReference type="ARBA" id="ARBA00022475"/>
    </source>
</evidence>
<keyword evidence="7 9" id="KW-0472">Membrane</keyword>